<dbReference type="RefSeq" id="WP_005807070.1">
    <property type="nucleotide sequence ID" value="NZ_JAHAWD010000059.1"/>
</dbReference>
<gene>
    <name evidence="3" type="ORF">DXD46_03435</name>
</gene>
<evidence type="ECO:0000256" key="2">
    <source>
        <dbReference type="SAM" id="Phobius"/>
    </source>
</evidence>
<evidence type="ECO:0000313" key="4">
    <source>
        <dbReference type="Proteomes" id="UP000260640"/>
    </source>
</evidence>
<feature type="transmembrane region" description="Helical" evidence="2">
    <location>
        <begin position="6"/>
        <end position="24"/>
    </location>
</feature>
<sequence>MRSYFIFAIVLTVAYLIYYAVIIMQDLYGKRRTGKTEEEVFDLGTLEDEESVAVSESETGFRVGNEQYDTETASGGDSATDQKPADKKPETKETPEERLERLKAKAEEKMEETTPYLSDGFSADEMYKAMLSRGKLENRPEMAWKPIKDKL</sequence>
<comment type="caution">
    <text evidence="3">The sequence shown here is derived from an EMBL/GenBank/DDBJ whole genome shotgun (WGS) entry which is preliminary data.</text>
</comment>
<protein>
    <submittedName>
        <fullName evidence="3">Uncharacterized protein</fullName>
    </submittedName>
</protein>
<dbReference type="Proteomes" id="UP000260640">
    <property type="component" value="Unassembled WGS sequence"/>
</dbReference>
<name>A0A3E4JV47_PHOVU</name>
<keyword evidence="2" id="KW-0812">Transmembrane</keyword>
<dbReference type="EMBL" id="QSPP01000005">
    <property type="protein sequence ID" value="RGJ91212.1"/>
    <property type="molecule type" value="Genomic_DNA"/>
</dbReference>
<evidence type="ECO:0000313" key="3">
    <source>
        <dbReference type="EMBL" id="RGJ91212.1"/>
    </source>
</evidence>
<evidence type="ECO:0000256" key="1">
    <source>
        <dbReference type="SAM" id="MobiDB-lite"/>
    </source>
</evidence>
<organism evidence="3 4">
    <name type="scientific">Phocaeicola vulgatus</name>
    <name type="common">Bacteroides vulgatus</name>
    <dbReference type="NCBI Taxonomy" id="821"/>
    <lineage>
        <taxon>Bacteria</taxon>
        <taxon>Pseudomonadati</taxon>
        <taxon>Bacteroidota</taxon>
        <taxon>Bacteroidia</taxon>
        <taxon>Bacteroidales</taxon>
        <taxon>Bacteroidaceae</taxon>
        <taxon>Phocaeicola</taxon>
    </lineage>
</organism>
<reference evidence="3 4" key="1">
    <citation type="submission" date="2018-08" db="EMBL/GenBank/DDBJ databases">
        <title>A genome reference for cultivated species of the human gut microbiota.</title>
        <authorList>
            <person name="Zou Y."/>
            <person name="Xue W."/>
            <person name="Luo G."/>
        </authorList>
    </citation>
    <scope>NUCLEOTIDE SEQUENCE [LARGE SCALE GENOMIC DNA]</scope>
    <source>
        <strain evidence="3 4">TM05-16</strain>
    </source>
</reference>
<keyword evidence="2" id="KW-0472">Membrane</keyword>
<feature type="region of interest" description="Disordered" evidence="1">
    <location>
        <begin position="47"/>
        <end position="123"/>
    </location>
</feature>
<proteinExistence type="predicted"/>
<feature type="compositionally biased region" description="Polar residues" evidence="1">
    <location>
        <begin position="70"/>
        <end position="81"/>
    </location>
</feature>
<keyword evidence="2" id="KW-1133">Transmembrane helix</keyword>
<dbReference type="AlphaFoldDB" id="A0A3E4JV47"/>
<feature type="compositionally biased region" description="Basic and acidic residues" evidence="1">
    <location>
        <begin position="83"/>
        <end position="112"/>
    </location>
</feature>
<accession>A0A3E4JV47</accession>